<dbReference type="eggNOG" id="COG2064">
    <property type="taxonomic scope" value="Bacteria"/>
</dbReference>
<evidence type="ECO:0000256" key="5">
    <source>
        <dbReference type="ARBA" id="ARBA00023136"/>
    </source>
</evidence>
<reference evidence="8 9" key="1">
    <citation type="submission" date="2011-02" db="EMBL/GenBank/DDBJ databases">
        <authorList>
            <person name="Muzny D."/>
            <person name="Qin X."/>
            <person name="Buhay C."/>
            <person name="Dugan-Rocha S."/>
            <person name="Ding Y."/>
            <person name="Chen G."/>
            <person name="Hawes A."/>
            <person name="Holder M."/>
            <person name="Jhangiani S."/>
            <person name="Johnson A."/>
            <person name="Khan Z."/>
            <person name="Li Z."/>
            <person name="Liu W."/>
            <person name="Liu X."/>
            <person name="Perez L."/>
            <person name="Shen H."/>
            <person name="Wang Q."/>
            <person name="Watt J."/>
            <person name="Xi L."/>
            <person name="Xin Y."/>
            <person name="Zhou J."/>
            <person name="Deng J."/>
            <person name="Jiang H."/>
            <person name="Liu Y."/>
            <person name="Qu J."/>
            <person name="Song X.-Z."/>
            <person name="Zhang L."/>
            <person name="Villasana D."/>
            <person name="Johnson A."/>
            <person name="Liu J."/>
            <person name="Liyanage D."/>
            <person name="Lorensuhewa L."/>
            <person name="Robinson T."/>
            <person name="Song A."/>
            <person name="Song B.-B."/>
            <person name="Dinh H."/>
            <person name="Thornton R."/>
            <person name="Coyle M."/>
            <person name="Francisco L."/>
            <person name="Jackson L."/>
            <person name="Javaid M."/>
            <person name="Korchina V."/>
            <person name="Kovar C."/>
            <person name="Mata R."/>
            <person name="Mathew T."/>
            <person name="Ngo R."/>
            <person name="Nguyen L."/>
            <person name="Nguyen N."/>
            <person name="Okwuonu G."/>
            <person name="Ongeri F."/>
            <person name="Pham C."/>
            <person name="Simmons D."/>
            <person name="Wilczek-Boney K."/>
            <person name="Hale W."/>
            <person name="Jakkamsetti A."/>
            <person name="Pham P."/>
            <person name="Ruth R."/>
            <person name="San Lucas F."/>
            <person name="Warren J."/>
            <person name="Zhang J."/>
            <person name="Zhao Z."/>
            <person name="Zhou C."/>
            <person name="Zhu D."/>
            <person name="Lee S."/>
            <person name="Bess C."/>
            <person name="Blankenburg K."/>
            <person name="Forbes L."/>
            <person name="Fu Q."/>
            <person name="Gubbala S."/>
            <person name="Hirani K."/>
            <person name="Jayaseelan J.C."/>
            <person name="Lara F."/>
            <person name="Munidasa M."/>
            <person name="Palculict T."/>
            <person name="Patil S."/>
            <person name="Pu L.-L."/>
            <person name="Saada N."/>
            <person name="Tang L."/>
            <person name="Weissenberger G."/>
            <person name="Zhu Y."/>
            <person name="Hemphill L."/>
            <person name="Shang Y."/>
            <person name="Youmans B."/>
            <person name="Ayvaz T."/>
            <person name="Ross M."/>
            <person name="Santibanez J."/>
            <person name="Aqrawi P."/>
            <person name="Gross S."/>
            <person name="Joshi V."/>
            <person name="Fowler G."/>
            <person name="Nazareth L."/>
            <person name="Reid J."/>
            <person name="Worley K."/>
            <person name="Petrosino J."/>
            <person name="Highlander S."/>
            <person name="Gibbs R."/>
        </authorList>
    </citation>
    <scope>NUCLEOTIDE SEQUENCE [LARGE SCALE GENOMIC DNA]</scope>
    <source>
        <strain evidence="8 9">DSM 15829</strain>
    </source>
</reference>
<gene>
    <name evidence="8" type="ORF">HMPREF0091_10569</name>
</gene>
<comment type="subcellular location">
    <subcellularLocation>
        <location evidence="1">Cell membrane</location>
        <topology evidence="1">Multi-pass membrane protein</topology>
    </subcellularLocation>
</comment>
<evidence type="ECO:0000256" key="6">
    <source>
        <dbReference type="SAM" id="Phobius"/>
    </source>
</evidence>
<evidence type="ECO:0000313" key="9">
    <source>
        <dbReference type="Proteomes" id="UP000005947"/>
    </source>
</evidence>
<keyword evidence="4 6" id="KW-1133">Transmembrane helix</keyword>
<accession>F1T4H8</accession>
<keyword evidence="9" id="KW-1185">Reference proteome</keyword>
<dbReference type="PANTHER" id="PTHR35007:SF2">
    <property type="entry name" value="PILUS ASSEMBLE PROTEIN"/>
    <property type="match status" value="1"/>
</dbReference>
<keyword evidence="5 6" id="KW-0472">Membrane</keyword>
<feature type="domain" description="Type II secretion system protein GspF" evidence="7">
    <location>
        <begin position="19"/>
        <end position="145"/>
    </location>
</feature>
<evidence type="ECO:0000256" key="3">
    <source>
        <dbReference type="ARBA" id="ARBA00022692"/>
    </source>
</evidence>
<evidence type="ECO:0000256" key="2">
    <source>
        <dbReference type="ARBA" id="ARBA00022475"/>
    </source>
</evidence>
<dbReference type="InterPro" id="IPR018076">
    <property type="entry name" value="T2SS_GspF_dom"/>
</dbReference>
<dbReference type="AlphaFoldDB" id="F1T4H8"/>
<evidence type="ECO:0000313" key="8">
    <source>
        <dbReference type="EMBL" id="EGF23622.1"/>
    </source>
</evidence>
<organism evidence="8 9">
    <name type="scientific">Fannyhessea vaginae DSM 15829</name>
    <dbReference type="NCBI Taxonomy" id="525256"/>
    <lineage>
        <taxon>Bacteria</taxon>
        <taxon>Bacillati</taxon>
        <taxon>Actinomycetota</taxon>
        <taxon>Coriobacteriia</taxon>
        <taxon>Coriobacteriales</taxon>
        <taxon>Atopobiaceae</taxon>
        <taxon>Fannyhessea</taxon>
    </lineage>
</organism>
<dbReference type="EMBL" id="ACGK02000001">
    <property type="protein sequence ID" value="EGF23622.1"/>
    <property type="molecule type" value="Genomic_DNA"/>
</dbReference>
<dbReference type="GO" id="GO:0005886">
    <property type="term" value="C:plasma membrane"/>
    <property type="evidence" value="ECO:0007669"/>
    <property type="project" value="UniProtKB-SubCell"/>
</dbReference>
<dbReference type="Proteomes" id="UP000005947">
    <property type="component" value="Unassembled WGS sequence"/>
</dbReference>
<keyword evidence="3 6" id="KW-0812">Transmembrane</keyword>
<dbReference type="PANTHER" id="PTHR35007">
    <property type="entry name" value="INTEGRAL MEMBRANE PROTEIN-RELATED"/>
    <property type="match status" value="1"/>
</dbReference>
<comment type="caution">
    <text evidence="8">The sequence shown here is derived from an EMBL/GenBank/DDBJ whole genome shotgun (WGS) entry which is preliminary data.</text>
</comment>
<evidence type="ECO:0000259" key="7">
    <source>
        <dbReference type="Pfam" id="PF00482"/>
    </source>
</evidence>
<feature type="transmembrane region" description="Helical" evidence="6">
    <location>
        <begin position="129"/>
        <end position="150"/>
    </location>
</feature>
<evidence type="ECO:0000256" key="4">
    <source>
        <dbReference type="ARBA" id="ARBA00022989"/>
    </source>
</evidence>
<keyword evidence="2" id="KW-1003">Cell membrane</keyword>
<protein>
    <submittedName>
        <fullName evidence="8">Bacterial type II secretion system domain protein F</fullName>
    </submittedName>
</protein>
<evidence type="ECO:0000256" key="1">
    <source>
        <dbReference type="ARBA" id="ARBA00004651"/>
    </source>
</evidence>
<dbReference type="Pfam" id="PF00482">
    <property type="entry name" value="T2SSF"/>
    <property type="match status" value="1"/>
</dbReference>
<sequence>MLTRKRNRMMCLQELPTLLDVITLGLSSGLSFEASLDLYCMHYNGVLAQLFQRQLLQYRLGVISRRAALQDIADDLHIDALTRFTSTVIQALECGSPLVGVLSDQAQSIRDAQRFELEEEIEKIPVKMLIPMGVLIVPAMLISIMGPLLASAV</sequence>
<proteinExistence type="predicted"/>
<name>F1T4H8_9ACTN</name>